<evidence type="ECO:0000313" key="2">
    <source>
        <dbReference type="Proteomes" id="UP000002028"/>
    </source>
</evidence>
<proteinExistence type="predicted"/>
<dbReference type="STRING" id="504472.Slin_4292"/>
<dbReference type="HOGENOM" id="CLU_1712147_0_0_10"/>
<gene>
    <name evidence="1" type="ordered locus">Slin_4292</name>
</gene>
<dbReference type="AlphaFoldDB" id="D2QKV8"/>
<name>D2QKV8_SPILD</name>
<keyword evidence="2" id="KW-1185">Reference proteome</keyword>
<accession>D2QKV8</accession>
<sequence length="153" mass="18363">MKIPKEKLVELIFQEQTLGEWRHLLKEGYSPNDYYFEFGLHPTKLTNKDEFKIVINHHWPIRLGKIKNDDYGWLITNSPLPQEGRKNTLSVDDKTYDTLLEEADMIYQEYKMEDSICFWSIPNKWFANTKLVQLIEKKIPPVGPWSRADWYWP</sequence>
<reference evidence="1 2" key="1">
    <citation type="journal article" date="2010" name="Stand. Genomic Sci.">
        <title>Complete genome sequence of Spirosoma linguale type strain (1).</title>
        <authorList>
            <person name="Lail K."/>
            <person name="Sikorski J."/>
            <person name="Saunders E."/>
            <person name="Lapidus A."/>
            <person name="Glavina Del Rio T."/>
            <person name="Copeland A."/>
            <person name="Tice H."/>
            <person name="Cheng J.-F."/>
            <person name="Lucas S."/>
            <person name="Nolan M."/>
            <person name="Bruce D."/>
            <person name="Goodwin L."/>
            <person name="Pitluck S."/>
            <person name="Ivanova N."/>
            <person name="Mavromatis K."/>
            <person name="Ovchinnikova G."/>
            <person name="Pati A."/>
            <person name="Chen A."/>
            <person name="Palaniappan K."/>
            <person name="Land M."/>
            <person name="Hauser L."/>
            <person name="Chang Y.-J."/>
            <person name="Jeffries C.D."/>
            <person name="Chain P."/>
            <person name="Brettin T."/>
            <person name="Detter J.C."/>
            <person name="Schuetze A."/>
            <person name="Rohde M."/>
            <person name="Tindall B.J."/>
            <person name="Goeker M."/>
            <person name="Bristow J."/>
            <person name="Eisen J.A."/>
            <person name="Markowitz V."/>
            <person name="Hugenholtz P."/>
            <person name="Kyrpides N.C."/>
            <person name="Klenk H.-P."/>
            <person name="Chen F."/>
        </authorList>
    </citation>
    <scope>NUCLEOTIDE SEQUENCE [LARGE SCALE GENOMIC DNA]</scope>
    <source>
        <strain evidence="2">ATCC 33905 / DSM 74 / LMG 10896 / Claus 1</strain>
    </source>
</reference>
<dbReference type="Proteomes" id="UP000002028">
    <property type="component" value="Chromosome"/>
</dbReference>
<protein>
    <submittedName>
        <fullName evidence="1">Uncharacterized protein</fullName>
    </submittedName>
</protein>
<evidence type="ECO:0000313" key="1">
    <source>
        <dbReference type="EMBL" id="ADB40274.1"/>
    </source>
</evidence>
<dbReference type="EMBL" id="CP001769">
    <property type="protein sequence ID" value="ADB40274.1"/>
    <property type="molecule type" value="Genomic_DNA"/>
</dbReference>
<dbReference type="KEGG" id="sli:Slin_4292"/>
<dbReference type="RefSeq" id="WP_012928782.1">
    <property type="nucleotide sequence ID" value="NC_013730.1"/>
</dbReference>
<organism evidence="1 2">
    <name type="scientific">Spirosoma linguale (strain ATCC 33905 / DSM 74 / LMG 10896 / Claus 1)</name>
    <dbReference type="NCBI Taxonomy" id="504472"/>
    <lineage>
        <taxon>Bacteria</taxon>
        <taxon>Pseudomonadati</taxon>
        <taxon>Bacteroidota</taxon>
        <taxon>Cytophagia</taxon>
        <taxon>Cytophagales</taxon>
        <taxon>Cytophagaceae</taxon>
        <taxon>Spirosoma</taxon>
    </lineage>
</organism>